<protein>
    <submittedName>
        <fullName evidence="4">NDP-sugar epimerase, includes UDP-GlcNAc-inverting 4,6-dehydratase FlaA1 and capsular polysaccharide biosynthesis protein EpsC</fullName>
    </submittedName>
</protein>
<name>A0A1I4YDE6_9MICO</name>
<dbReference type="STRING" id="995034.SAMN05216219_0136"/>
<evidence type="ECO:0000256" key="2">
    <source>
        <dbReference type="SAM" id="Phobius"/>
    </source>
</evidence>
<keyword evidence="5" id="KW-1185">Reference proteome</keyword>
<keyword evidence="2" id="KW-1133">Transmembrane helix</keyword>
<dbReference type="SUPFAM" id="SSF53335">
    <property type="entry name" value="S-adenosyl-L-methionine-dependent methyltransferases"/>
    <property type="match status" value="1"/>
</dbReference>
<evidence type="ECO:0000256" key="1">
    <source>
        <dbReference type="ARBA" id="ARBA00007430"/>
    </source>
</evidence>
<sequence>MDSDPDLSDKDGVERRNGEVPLVRFGAQFLLDAAAWAVALVLAVVFRYEFMLAEIGWPALFGLVVLALVLQFVVGWGYALYKGRYTYGSFEEVRALMFAALCVFAILSVPVLLFGPVVDIARSATVIAFPIALILMFAVRYAKRLYVEHKHRPGSEANRTIIYGAGYLGSTLVRRMLSDPSSQFLPVGLIDDDPLKSNAQHRGVRVIGTFHDLHKVVEKTRATELVICIGRADSVLIRKISDAATAAGLRVKVLPPLEKLLERKTSLADMRDISIEDLIGRHPVDTEVHTIAGYLGGKKVLVTGAGGSIGAELCRQIAKYNPGELIMLDRDETGLQGAQLGISGHGLLDTRDVVLADIRDQPALARIFHERKPDVVFHAAALKHLPMLEQYPDEAWKTNVLGTLNVLEAARSVGVKTFVNISTDKAANPTSVLGHSKRVAEKLTAWMAEETGRTYLSVRFGNVIGSRGSMLPTFTSLIESGGPLTVTHPDVTRFFMTIPEACQLVVQAGGIGSAGEVLILDMGEPVRILDVAQRMISMSGKDIEIIYTGLRQGEKLHEELIGQNETDERPLHPKISHARVGGISPSRLDKQGWEERMFASPRYNDTTVIERLPVGNVR</sequence>
<feature type="transmembrane region" description="Helical" evidence="2">
    <location>
        <begin position="120"/>
        <end position="142"/>
    </location>
</feature>
<evidence type="ECO:0000259" key="3">
    <source>
        <dbReference type="Pfam" id="PF02719"/>
    </source>
</evidence>
<feature type="transmembrane region" description="Helical" evidence="2">
    <location>
        <begin position="60"/>
        <end position="81"/>
    </location>
</feature>
<dbReference type="SUPFAM" id="SSF51735">
    <property type="entry name" value="NAD(P)-binding Rossmann-fold domains"/>
    <property type="match status" value="1"/>
</dbReference>
<reference evidence="5" key="1">
    <citation type="submission" date="2016-10" db="EMBL/GenBank/DDBJ databases">
        <authorList>
            <person name="Varghese N."/>
            <person name="Submissions S."/>
        </authorList>
    </citation>
    <scope>NUCLEOTIDE SEQUENCE [LARGE SCALE GENOMIC DNA]</scope>
    <source>
        <strain evidence="5">CGMCC 1.11101</strain>
    </source>
</reference>
<dbReference type="Pfam" id="PF02719">
    <property type="entry name" value="Polysacc_synt_2"/>
    <property type="match status" value="1"/>
</dbReference>
<dbReference type="Gene3D" id="3.40.50.720">
    <property type="entry name" value="NAD(P)-binding Rossmann-like Domain"/>
    <property type="match status" value="2"/>
</dbReference>
<dbReference type="PANTHER" id="PTHR43318">
    <property type="entry name" value="UDP-N-ACETYLGLUCOSAMINE 4,6-DEHYDRATASE"/>
    <property type="match status" value="1"/>
</dbReference>
<dbReference type="EMBL" id="FOVM01000001">
    <property type="protein sequence ID" value="SFN36006.1"/>
    <property type="molecule type" value="Genomic_DNA"/>
</dbReference>
<dbReference type="InterPro" id="IPR051203">
    <property type="entry name" value="Polysaccharide_Synthase-Rel"/>
</dbReference>
<dbReference type="InterPro" id="IPR036291">
    <property type="entry name" value="NAD(P)-bd_dom_sf"/>
</dbReference>
<dbReference type="AlphaFoldDB" id="A0A1I4YDE6"/>
<gene>
    <name evidence="4" type="ORF">SAMN05216219_0136</name>
</gene>
<organism evidence="4 5">
    <name type="scientific">Mycetocola miduiensis</name>
    <dbReference type="NCBI Taxonomy" id="995034"/>
    <lineage>
        <taxon>Bacteria</taxon>
        <taxon>Bacillati</taxon>
        <taxon>Actinomycetota</taxon>
        <taxon>Actinomycetes</taxon>
        <taxon>Micrococcales</taxon>
        <taxon>Microbacteriaceae</taxon>
        <taxon>Mycetocola</taxon>
    </lineage>
</organism>
<feature type="transmembrane region" description="Helical" evidence="2">
    <location>
        <begin position="93"/>
        <end position="114"/>
    </location>
</feature>
<feature type="domain" description="Polysaccharide biosynthesis protein CapD-like" evidence="3">
    <location>
        <begin position="300"/>
        <end position="578"/>
    </location>
</feature>
<accession>A0A1I4YDE6</accession>
<proteinExistence type="inferred from homology"/>
<dbReference type="InterPro" id="IPR003869">
    <property type="entry name" value="Polysac_CapD-like"/>
</dbReference>
<dbReference type="InterPro" id="IPR029063">
    <property type="entry name" value="SAM-dependent_MTases_sf"/>
</dbReference>
<dbReference type="Pfam" id="PF13727">
    <property type="entry name" value="CoA_binding_3"/>
    <property type="match status" value="1"/>
</dbReference>
<evidence type="ECO:0000313" key="5">
    <source>
        <dbReference type="Proteomes" id="UP000198867"/>
    </source>
</evidence>
<comment type="similarity">
    <text evidence="1">Belongs to the polysaccharide synthase family.</text>
</comment>
<keyword evidence="2" id="KW-0812">Transmembrane</keyword>
<dbReference type="CDD" id="cd05237">
    <property type="entry name" value="UDP_invert_4-6DH_SDR_e"/>
    <property type="match status" value="1"/>
</dbReference>
<keyword evidence="2" id="KW-0472">Membrane</keyword>
<evidence type="ECO:0000313" key="4">
    <source>
        <dbReference type="EMBL" id="SFN36006.1"/>
    </source>
</evidence>
<dbReference type="PANTHER" id="PTHR43318:SF1">
    <property type="entry name" value="POLYSACCHARIDE BIOSYNTHESIS PROTEIN EPSC-RELATED"/>
    <property type="match status" value="1"/>
</dbReference>
<dbReference type="Proteomes" id="UP000198867">
    <property type="component" value="Unassembled WGS sequence"/>
</dbReference>
<feature type="transmembrane region" description="Helical" evidence="2">
    <location>
        <begin position="25"/>
        <end position="48"/>
    </location>
</feature>